<dbReference type="RefSeq" id="WP_103321537.1">
    <property type="nucleotide sequence ID" value="NZ_PPTF01000078.1"/>
</dbReference>
<comment type="caution">
    <text evidence="2">The sequence shown here is derived from an EMBL/GenBank/DDBJ whole genome shotgun (WGS) entry which is preliminary data.</text>
</comment>
<dbReference type="Proteomes" id="UP000236416">
    <property type="component" value="Unassembled WGS sequence"/>
</dbReference>
<gene>
    <name evidence="2" type="ORF">C2134_18340</name>
</gene>
<evidence type="ECO:0000313" key="3">
    <source>
        <dbReference type="Proteomes" id="UP000236416"/>
    </source>
</evidence>
<reference evidence="2 3" key="1">
    <citation type="submission" date="2018-01" db="EMBL/GenBank/DDBJ databases">
        <title>Genomic Sequence of Chromobacterium MWU13-2610 from wild cranberry bogs within the Cape Cod National Seashore.</title>
        <authorList>
            <person name="O'Hara-Hanley K."/>
            <person name="Soby S."/>
            <person name="Harrison A."/>
        </authorList>
    </citation>
    <scope>NUCLEOTIDE SEQUENCE [LARGE SCALE GENOMIC DNA]</scope>
    <source>
        <strain evidence="2 3">MWU13-2610</strain>
    </source>
</reference>
<evidence type="ECO:0008006" key="4">
    <source>
        <dbReference type="Google" id="ProtNLM"/>
    </source>
</evidence>
<dbReference type="InterPro" id="IPR003458">
    <property type="entry name" value="Phage_T4_Gp38_tail_assem"/>
</dbReference>
<name>A0A2K4MJ83_9NEIS</name>
<evidence type="ECO:0000313" key="2">
    <source>
        <dbReference type="EMBL" id="POA97157.1"/>
    </source>
</evidence>
<proteinExistence type="predicted"/>
<dbReference type="Pfam" id="PF02413">
    <property type="entry name" value="Caudo_TAP"/>
    <property type="match status" value="1"/>
</dbReference>
<keyword evidence="3" id="KW-1185">Reference proteome</keyword>
<protein>
    <recommendedName>
        <fullName evidence="4">Phage tail protein</fullName>
    </recommendedName>
</protein>
<dbReference type="EMBL" id="PPTF01000078">
    <property type="protein sequence ID" value="POA97157.1"/>
    <property type="molecule type" value="Genomic_DNA"/>
</dbReference>
<accession>A0A2K4MJ83</accession>
<dbReference type="AlphaFoldDB" id="A0A2K4MJ83"/>
<evidence type="ECO:0000256" key="1">
    <source>
        <dbReference type="SAM" id="MobiDB-lite"/>
    </source>
</evidence>
<sequence>MMFYSAKLNAFFDDPAYYGQLPADIKEIPDDLYAKVMTGRSPDDDVVPGPDGLPMCQRRVGLDRPSLGEQQKVDMKMSEANQKIQILADAINLGIASQEEKRDYDLWRKYRVLLSRVPQQPGFPAKIDWPTPPGTD</sequence>
<organism evidence="2 3">
    <name type="scientific">Chromobacterium sinusclupearum</name>
    <dbReference type="NCBI Taxonomy" id="2077146"/>
    <lineage>
        <taxon>Bacteria</taxon>
        <taxon>Pseudomonadati</taxon>
        <taxon>Pseudomonadota</taxon>
        <taxon>Betaproteobacteria</taxon>
        <taxon>Neisseriales</taxon>
        <taxon>Chromobacteriaceae</taxon>
        <taxon>Chromobacterium</taxon>
    </lineage>
</organism>
<feature type="region of interest" description="Disordered" evidence="1">
    <location>
        <begin position="39"/>
        <end position="59"/>
    </location>
</feature>